<evidence type="ECO:0000313" key="1">
    <source>
        <dbReference type="EMBL" id="MCV7227917.1"/>
    </source>
</evidence>
<accession>A0ABT3CER2</accession>
<keyword evidence="2" id="KW-1185">Reference proteome</keyword>
<dbReference type="Gene3D" id="3.30.420.10">
    <property type="entry name" value="Ribonuclease H-like superfamily/Ribonuclease H"/>
    <property type="match status" value="1"/>
</dbReference>
<name>A0ABT3CER2_9MYCO</name>
<proteinExistence type="predicted"/>
<reference evidence="1 2" key="1">
    <citation type="journal article" date="2022" name="BMC Genomics">
        <title>Comparative genome analysis of mycobacteria focusing on tRNA and non-coding RNA.</title>
        <authorList>
            <person name="Behra P.R.K."/>
            <person name="Pettersson B.M.F."/>
            <person name="Ramesh M."/>
            <person name="Das S."/>
            <person name="Dasgupta S."/>
            <person name="Kirsebom L.A."/>
        </authorList>
    </citation>
    <scope>NUCLEOTIDE SEQUENCE [LARGE SCALE GENOMIC DNA]</scope>
    <source>
        <strain evidence="1 2">DSM 44078</strain>
    </source>
</reference>
<dbReference type="Proteomes" id="UP001526201">
    <property type="component" value="Unassembled WGS sequence"/>
</dbReference>
<gene>
    <name evidence="1" type="ORF">H7J73_18020</name>
</gene>
<protein>
    <submittedName>
        <fullName evidence="1">DDE-type integrase/transposase/recombinase</fullName>
    </submittedName>
</protein>
<sequence length="47" mass="5255">MIDDHSRMAYAAIHSDEEVVTTIAVLQRAVAWFAEHGVTVERVLSDN</sequence>
<comment type="caution">
    <text evidence="1">The sequence shown here is derived from an EMBL/GenBank/DDBJ whole genome shotgun (WGS) entry which is preliminary data.</text>
</comment>
<dbReference type="InterPro" id="IPR036397">
    <property type="entry name" value="RNaseH_sf"/>
</dbReference>
<evidence type="ECO:0000313" key="2">
    <source>
        <dbReference type="Proteomes" id="UP001526201"/>
    </source>
</evidence>
<dbReference type="EMBL" id="JACKTY010000031">
    <property type="protein sequence ID" value="MCV7227917.1"/>
    <property type="molecule type" value="Genomic_DNA"/>
</dbReference>
<organism evidence="1 2">
    <name type="scientific">Mycolicibacterium komossense</name>
    <dbReference type="NCBI Taxonomy" id="1779"/>
    <lineage>
        <taxon>Bacteria</taxon>
        <taxon>Bacillati</taxon>
        <taxon>Actinomycetota</taxon>
        <taxon>Actinomycetes</taxon>
        <taxon>Mycobacteriales</taxon>
        <taxon>Mycobacteriaceae</taxon>
        <taxon>Mycolicibacterium</taxon>
    </lineage>
</organism>